<sequence length="102" mass="12211">MQKLRIMGVINRSDLYYKDYSWTILKNDDPKISGEPDRSLLSRKEGYEILYFVNKLSEISNFKNKSSAIKIEKMIREEVPHNIHSQENIKTWINDNWNKSKF</sequence>
<name>A0A1H5SGV7_9FLAO</name>
<dbReference type="Proteomes" id="UP000236738">
    <property type="component" value="Unassembled WGS sequence"/>
</dbReference>
<proteinExistence type="predicted"/>
<keyword evidence="2" id="KW-1185">Reference proteome</keyword>
<reference evidence="2" key="1">
    <citation type="submission" date="2016-10" db="EMBL/GenBank/DDBJ databases">
        <authorList>
            <person name="Varghese N."/>
            <person name="Submissions S."/>
        </authorList>
    </citation>
    <scope>NUCLEOTIDE SEQUENCE [LARGE SCALE GENOMIC DNA]</scope>
    <source>
        <strain evidence="2">DSM 21580</strain>
    </source>
</reference>
<evidence type="ECO:0000313" key="1">
    <source>
        <dbReference type="EMBL" id="SEF49849.1"/>
    </source>
</evidence>
<organism evidence="1 2">
    <name type="scientific">Halpernia humi</name>
    <dbReference type="NCBI Taxonomy" id="493375"/>
    <lineage>
        <taxon>Bacteria</taxon>
        <taxon>Pseudomonadati</taxon>
        <taxon>Bacteroidota</taxon>
        <taxon>Flavobacteriia</taxon>
        <taxon>Flavobacteriales</taxon>
        <taxon>Weeksellaceae</taxon>
        <taxon>Chryseobacterium group</taxon>
        <taxon>Halpernia</taxon>
    </lineage>
</organism>
<protein>
    <submittedName>
        <fullName evidence="1">Uncharacterized protein</fullName>
    </submittedName>
</protein>
<evidence type="ECO:0000313" key="2">
    <source>
        <dbReference type="Proteomes" id="UP000236738"/>
    </source>
</evidence>
<dbReference type="EMBL" id="FNUS01000001">
    <property type="protein sequence ID" value="SEF49849.1"/>
    <property type="molecule type" value="Genomic_DNA"/>
</dbReference>
<gene>
    <name evidence="1" type="ORF">SAMN05421847_0144</name>
</gene>
<accession>A0A1H5SGV7</accession>
<dbReference type="AlphaFoldDB" id="A0A1H5SGV7"/>